<dbReference type="EMBL" id="LLXL01001113">
    <property type="protein sequence ID" value="PKK66287.1"/>
    <property type="molecule type" value="Genomic_DNA"/>
</dbReference>
<comment type="caution">
    <text evidence="1">The sequence shown here is derived from an EMBL/GenBank/DDBJ whole genome shotgun (WGS) entry which is preliminary data.</text>
</comment>
<accession>A0A2N1MXA6</accession>
<reference evidence="1 2" key="1">
    <citation type="submission" date="2016-04" db="EMBL/GenBank/DDBJ databases">
        <title>Genome analyses suggest a sexual origin of heterokaryosis in a supposedly ancient asexual fungus.</title>
        <authorList>
            <person name="Ropars J."/>
            <person name="Sedzielewska K."/>
            <person name="Noel J."/>
            <person name="Charron P."/>
            <person name="Farinelli L."/>
            <person name="Marton T."/>
            <person name="Kruger M."/>
            <person name="Pelin A."/>
            <person name="Brachmann A."/>
            <person name="Corradi N."/>
        </authorList>
    </citation>
    <scope>NUCLEOTIDE SEQUENCE [LARGE SCALE GENOMIC DNA]</scope>
    <source>
        <strain evidence="1 2">C2</strain>
    </source>
</reference>
<gene>
    <name evidence="1" type="ORF">RhiirC2_784971</name>
</gene>
<dbReference type="AlphaFoldDB" id="A0A2N1MXA6"/>
<organism evidence="1 2">
    <name type="scientific">Rhizophagus irregularis</name>
    <dbReference type="NCBI Taxonomy" id="588596"/>
    <lineage>
        <taxon>Eukaryota</taxon>
        <taxon>Fungi</taxon>
        <taxon>Fungi incertae sedis</taxon>
        <taxon>Mucoromycota</taxon>
        <taxon>Glomeromycotina</taxon>
        <taxon>Glomeromycetes</taxon>
        <taxon>Glomerales</taxon>
        <taxon>Glomeraceae</taxon>
        <taxon>Rhizophagus</taxon>
    </lineage>
</organism>
<evidence type="ECO:0000313" key="2">
    <source>
        <dbReference type="Proteomes" id="UP000233469"/>
    </source>
</evidence>
<sequence length="173" mass="20622">MKAKYIQSLYQLLLEQSFSKYQQLLPGCCAHQMPDAIAKMTFDLKRISNNIYNFFEKKIIDATIKLSNDEFSELINGLQNEVKKAFELNVKCIVLGENWKQVPTLCEFLYANYLKIDLENNNINDFSLMETLKDQAFYIEFIHFTHLDEGQLYNYSNLYEWVKHHIWYIVIHQ</sequence>
<reference evidence="1 2" key="2">
    <citation type="submission" date="2017-10" db="EMBL/GenBank/DDBJ databases">
        <title>Extensive intraspecific genome diversity in a model arbuscular mycorrhizal fungus.</title>
        <authorList>
            <person name="Chen E.C.H."/>
            <person name="Morin E."/>
            <person name="Baudet D."/>
            <person name="Noel J."/>
            <person name="Ndikumana S."/>
            <person name="Charron P."/>
            <person name="St-Onge C."/>
            <person name="Giorgi J."/>
            <person name="Grigoriev I.V."/>
            <person name="Roux C."/>
            <person name="Martin F.M."/>
            <person name="Corradi N."/>
        </authorList>
    </citation>
    <scope>NUCLEOTIDE SEQUENCE [LARGE SCALE GENOMIC DNA]</scope>
    <source>
        <strain evidence="1 2">C2</strain>
    </source>
</reference>
<dbReference type="VEuPathDB" id="FungiDB:FUN_017442"/>
<name>A0A2N1MXA6_9GLOM</name>
<protein>
    <submittedName>
        <fullName evidence="1">Uncharacterized protein</fullName>
    </submittedName>
</protein>
<evidence type="ECO:0000313" key="1">
    <source>
        <dbReference type="EMBL" id="PKK66287.1"/>
    </source>
</evidence>
<proteinExistence type="predicted"/>
<dbReference type="Proteomes" id="UP000233469">
    <property type="component" value="Unassembled WGS sequence"/>
</dbReference>